<sequence length="72" mass="8118">CVKHAASVRPEPGSNSPLKNNTTHNPKAMRGREDTRQETLTKKLARINCQRNHPLHHKTQKTGHKQTNSSTI</sequence>
<protein>
    <submittedName>
        <fullName evidence="2">Uncharacterized protein</fullName>
    </submittedName>
</protein>
<feature type="compositionally biased region" description="Basic residues" evidence="1">
    <location>
        <begin position="53"/>
        <end position="64"/>
    </location>
</feature>
<evidence type="ECO:0000256" key="1">
    <source>
        <dbReference type="SAM" id="MobiDB-lite"/>
    </source>
</evidence>
<reference evidence="2 3" key="1">
    <citation type="submission" date="2024-07" db="EMBL/GenBank/DDBJ databases">
        <authorList>
            <person name="Lee S."/>
            <person name="Kang M."/>
        </authorList>
    </citation>
    <scope>NUCLEOTIDE SEQUENCE [LARGE SCALE GENOMIC DNA]</scope>
    <source>
        <strain evidence="2 3">DS6</strain>
    </source>
</reference>
<feature type="compositionally biased region" description="Basic and acidic residues" evidence="1">
    <location>
        <begin position="30"/>
        <end position="41"/>
    </location>
</feature>
<proteinExistence type="predicted"/>
<dbReference type="EMBL" id="JBFPJR010000051">
    <property type="protein sequence ID" value="MEX0429603.1"/>
    <property type="molecule type" value="Genomic_DNA"/>
</dbReference>
<feature type="region of interest" description="Disordered" evidence="1">
    <location>
        <begin position="1"/>
        <end position="72"/>
    </location>
</feature>
<comment type="caution">
    <text evidence="2">The sequence shown here is derived from an EMBL/GenBank/DDBJ whole genome shotgun (WGS) entry which is preliminary data.</text>
</comment>
<evidence type="ECO:0000313" key="2">
    <source>
        <dbReference type="EMBL" id="MEX0429603.1"/>
    </source>
</evidence>
<evidence type="ECO:0000313" key="3">
    <source>
        <dbReference type="Proteomes" id="UP001556631"/>
    </source>
</evidence>
<feature type="non-terminal residue" evidence="2">
    <location>
        <position position="1"/>
    </location>
</feature>
<organism evidence="2 3">
    <name type="scientific">Nocardioides eburneus</name>
    <dbReference type="NCBI Taxonomy" id="3231482"/>
    <lineage>
        <taxon>Bacteria</taxon>
        <taxon>Bacillati</taxon>
        <taxon>Actinomycetota</taxon>
        <taxon>Actinomycetes</taxon>
        <taxon>Propionibacteriales</taxon>
        <taxon>Nocardioidaceae</taxon>
        <taxon>Nocardioides</taxon>
    </lineage>
</organism>
<dbReference type="Proteomes" id="UP001556631">
    <property type="component" value="Unassembled WGS sequence"/>
</dbReference>
<dbReference type="RefSeq" id="WP_367995570.1">
    <property type="nucleotide sequence ID" value="NZ_JBFPJR010000051.1"/>
</dbReference>
<keyword evidence="3" id="KW-1185">Reference proteome</keyword>
<feature type="compositionally biased region" description="Polar residues" evidence="1">
    <location>
        <begin position="13"/>
        <end position="25"/>
    </location>
</feature>
<gene>
    <name evidence="2" type="ORF">AB3X52_18450</name>
</gene>
<accession>A0ABV3T5U4</accession>
<name>A0ABV3T5U4_9ACTN</name>